<keyword evidence="2" id="KW-0805">Transcription regulation</keyword>
<dbReference type="EMBL" id="JANPWE010000002">
    <property type="protein sequence ID" value="MCR6544933.1"/>
    <property type="molecule type" value="Genomic_DNA"/>
</dbReference>
<keyword evidence="7" id="KW-1185">Reference proteome</keyword>
<evidence type="ECO:0000256" key="1">
    <source>
        <dbReference type="ARBA" id="ARBA00009437"/>
    </source>
</evidence>
<sequence>MRIEQLQHIIEINNKKSISEAAKTFFMGQPQLSHSVKNLEDELGYKIFRRNRIGMIPTCQGKEVISMAREIINSIEVLKSLSSGEANLTGNFSLILAPGVFNSFGGLLIARFHEKYPNVNLALTEDIGISIVDKVAAGACLMGVTVWNSNYDETMRKLLDQLDIAYEEIIQDDLCLIIGTHHPLAAKETISLTDIEGMTIVDYRGRYRNLLRNCGIDIAKNEFLIVSNREVMKIIIAKNQAIAVFPRFFFYNDLFFEKGLLNYRTIEKVTDENKMKMHLIYSKTEPLSYSAKQLKKILIDTIVDNCN</sequence>
<dbReference type="InterPro" id="IPR005119">
    <property type="entry name" value="LysR_subst-bd"/>
</dbReference>
<dbReference type="PROSITE" id="PS50931">
    <property type="entry name" value="HTH_LYSR"/>
    <property type="match status" value="1"/>
</dbReference>
<dbReference type="Gene3D" id="1.10.10.10">
    <property type="entry name" value="Winged helix-like DNA-binding domain superfamily/Winged helix DNA-binding domain"/>
    <property type="match status" value="1"/>
</dbReference>
<evidence type="ECO:0000313" key="7">
    <source>
        <dbReference type="Proteomes" id="UP001524944"/>
    </source>
</evidence>
<comment type="similarity">
    <text evidence="1">Belongs to the LysR transcriptional regulatory family.</text>
</comment>
<proteinExistence type="inferred from homology"/>
<dbReference type="Pfam" id="PF00126">
    <property type="entry name" value="HTH_1"/>
    <property type="match status" value="1"/>
</dbReference>
<dbReference type="RefSeq" id="WP_089608560.1">
    <property type="nucleotide sequence ID" value="NZ_CP022121.1"/>
</dbReference>
<dbReference type="InterPro" id="IPR036390">
    <property type="entry name" value="WH_DNA-bd_sf"/>
</dbReference>
<keyword evidence="4" id="KW-0804">Transcription</keyword>
<organism evidence="6 7">
    <name type="scientific">Dehalobacterium formicoaceticum</name>
    <dbReference type="NCBI Taxonomy" id="51515"/>
    <lineage>
        <taxon>Bacteria</taxon>
        <taxon>Bacillati</taxon>
        <taxon>Bacillota</taxon>
        <taxon>Clostridia</taxon>
        <taxon>Eubacteriales</taxon>
        <taxon>Peptococcaceae</taxon>
        <taxon>Dehalobacterium</taxon>
    </lineage>
</organism>
<evidence type="ECO:0000256" key="4">
    <source>
        <dbReference type="ARBA" id="ARBA00023163"/>
    </source>
</evidence>
<reference evidence="6 7" key="1">
    <citation type="submission" date="2022-08" db="EMBL/GenBank/DDBJ databases">
        <title>Proteogenomics of the novel Dehalobacterium formicoaceticum strain EZ94 highlights a key role of methyltransferases during anaerobic dichloromethane degradation.</title>
        <authorList>
            <person name="Wasmund K."/>
        </authorList>
    </citation>
    <scope>NUCLEOTIDE SEQUENCE [LARGE SCALE GENOMIC DNA]</scope>
    <source>
        <strain evidence="6 7">EZ94</strain>
    </source>
</reference>
<gene>
    <name evidence="6" type="ORF">NVS47_05265</name>
</gene>
<dbReference type="PANTHER" id="PTHR30126:SF40">
    <property type="entry name" value="HTH-TYPE TRANSCRIPTIONAL REGULATOR GLTR"/>
    <property type="match status" value="1"/>
</dbReference>
<dbReference type="PRINTS" id="PR00039">
    <property type="entry name" value="HTHLYSR"/>
</dbReference>
<name>A0ABT1Y235_9FIRM</name>
<dbReference type="Proteomes" id="UP001524944">
    <property type="component" value="Unassembled WGS sequence"/>
</dbReference>
<dbReference type="PANTHER" id="PTHR30126">
    <property type="entry name" value="HTH-TYPE TRANSCRIPTIONAL REGULATOR"/>
    <property type="match status" value="1"/>
</dbReference>
<dbReference type="Pfam" id="PF03466">
    <property type="entry name" value="LysR_substrate"/>
    <property type="match status" value="1"/>
</dbReference>
<dbReference type="Gene3D" id="3.40.190.290">
    <property type="match status" value="1"/>
</dbReference>
<feature type="domain" description="HTH lysR-type" evidence="5">
    <location>
        <begin position="1"/>
        <end position="58"/>
    </location>
</feature>
<keyword evidence="3" id="KW-0238">DNA-binding</keyword>
<accession>A0ABT1Y235</accession>
<evidence type="ECO:0000256" key="3">
    <source>
        <dbReference type="ARBA" id="ARBA00023125"/>
    </source>
</evidence>
<dbReference type="InterPro" id="IPR000847">
    <property type="entry name" value="LysR_HTH_N"/>
</dbReference>
<dbReference type="SUPFAM" id="SSF46785">
    <property type="entry name" value="Winged helix' DNA-binding domain"/>
    <property type="match status" value="1"/>
</dbReference>
<evidence type="ECO:0000256" key="2">
    <source>
        <dbReference type="ARBA" id="ARBA00023015"/>
    </source>
</evidence>
<comment type="caution">
    <text evidence="6">The sequence shown here is derived from an EMBL/GenBank/DDBJ whole genome shotgun (WGS) entry which is preliminary data.</text>
</comment>
<dbReference type="CDD" id="cd05466">
    <property type="entry name" value="PBP2_LTTR_substrate"/>
    <property type="match status" value="1"/>
</dbReference>
<evidence type="ECO:0000259" key="5">
    <source>
        <dbReference type="PROSITE" id="PS50931"/>
    </source>
</evidence>
<dbReference type="SUPFAM" id="SSF53850">
    <property type="entry name" value="Periplasmic binding protein-like II"/>
    <property type="match status" value="1"/>
</dbReference>
<dbReference type="InterPro" id="IPR036388">
    <property type="entry name" value="WH-like_DNA-bd_sf"/>
</dbReference>
<evidence type="ECO:0000313" key="6">
    <source>
        <dbReference type="EMBL" id="MCR6544933.1"/>
    </source>
</evidence>
<protein>
    <submittedName>
        <fullName evidence="6">LysR family transcriptional regulator</fullName>
    </submittedName>
</protein>